<evidence type="ECO:0000313" key="1">
    <source>
        <dbReference type="EMBL" id="QHU28079.1"/>
    </source>
</evidence>
<organism evidence="1">
    <name type="scientific">viral metagenome</name>
    <dbReference type="NCBI Taxonomy" id="1070528"/>
    <lineage>
        <taxon>unclassified sequences</taxon>
        <taxon>metagenomes</taxon>
        <taxon>organismal metagenomes</taxon>
    </lineage>
</organism>
<protein>
    <submittedName>
        <fullName evidence="1">Uncharacterized protein</fullName>
    </submittedName>
</protein>
<name>A0A6C0LAS9_9ZZZZ</name>
<dbReference type="EMBL" id="MN740468">
    <property type="protein sequence ID" value="QHU28079.1"/>
    <property type="molecule type" value="Genomic_DNA"/>
</dbReference>
<accession>A0A6C0LAS9</accession>
<dbReference type="AlphaFoldDB" id="A0A6C0LAS9"/>
<reference evidence="1" key="1">
    <citation type="journal article" date="2020" name="Nature">
        <title>Giant virus diversity and host interactions through global metagenomics.</title>
        <authorList>
            <person name="Schulz F."/>
            <person name="Roux S."/>
            <person name="Paez-Espino D."/>
            <person name="Jungbluth S."/>
            <person name="Walsh D.A."/>
            <person name="Denef V.J."/>
            <person name="McMahon K.D."/>
            <person name="Konstantinidis K.T."/>
            <person name="Eloe-Fadrosh E.A."/>
            <person name="Kyrpides N.C."/>
            <person name="Woyke T."/>
        </authorList>
    </citation>
    <scope>NUCLEOTIDE SEQUENCE</scope>
    <source>
        <strain evidence="1">GVMAG-M-3300027770-17</strain>
    </source>
</reference>
<sequence>MENITKFLLNNIEKSKYECIYIGIGTSARKFTLEEYDDDMNQLYPIFMRTLYKDKQKLLIHFDECFKSNEQREFIELYLKSNEFQLITGGIWYSSKEKCKAIIVSNHLSEDERFDILNKISRTTLKTNAKIIAQEFSGRELLSSFKRFFQQEFSLKEKEILRNNVVWDITYGQNCHCMTPLTKYKPIMKDWTTSKDGTLIYNKDSQNFFNIWSYSNEELINYINYSSEIDKILYEHFYKEFRNIIDTHHVNYRRKLMGGTLLTTTFAYNESSSPNEIMEYIIKELDPMIRILFRMSSMTQIEKDSFTFKLISYKNYDPYKWYKEIINGIKV</sequence>
<proteinExistence type="predicted"/>